<dbReference type="EMBL" id="BARV01008178">
    <property type="protein sequence ID" value="GAI17031.1"/>
    <property type="molecule type" value="Genomic_DNA"/>
</dbReference>
<evidence type="ECO:0000313" key="1">
    <source>
        <dbReference type="EMBL" id="GAI17031.1"/>
    </source>
</evidence>
<accession>X1MG46</accession>
<proteinExistence type="predicted"/>
<organism evidence="1">
    <name type="scientific">marine sediment metagenome</name>
    <dbReference type="NCBI Taxonomy" id="412755"/>
    <lineage>
        <taxon>unclassified sequences</taxon>
        <taxon>metagenomes</taxon>
        <taxon>ecological metagenomes</taxon>
    </lineage>
</organism>
<dbReference type="AlphaFoldDB" id="X1MG46"/>
<gene>
    <name evidence="1" type="ORF">S06H3_16522</name>
</gene>
<protein>
    <submittedName>
        <fullName evidence="1">Uncharacterized protein</fullName>
    </submittedName>
</protein>
<reference evidence="1" key="1">
    <citation type="journal article" date="2014" name="Front. Microbiol.">
        <title>High frequency of phylogenetically diverse reductive dehalogenase-homologous genes in deep subseafloor sedimentary metagenomes.</title>
        <authorList>
            <person name="Kawai M."/>
            <person name="Futagami T."/>
            <person name="Toyoda A."/>
            <person name="Takaki Y."/>
            <person name="Nishi S."/>
            <person name="Hori S."/>
            <person name="Arai W."/>
            <person name="Tsubouchi T."/>
            <person name="Morono Y."/>
            <person name="Uchiyama I."/>
            <person name="Ito T."/>
            <person name="Fujiyama A."/>
            <person name="Inagaki F."/>
            <person name="Takami H."/>
        </authorList>
    </citation>
    <scope>NUCLEOTIDE SEQUENCE</scope>
    <source>
        <strain evidence="1">Expedition CK06-06</strain>
    </source>
</reference>
<comment type="caution">
    <text evidence="1">The sequence shown here is derived from an EMBL/GenBank/DDBJ whole genome shotgun (WGS) entry which is preliminary data.</text>
</comment>
<sequence length="49" mass="5300">MLDHRPGYDLKVIDYDVRLVFCNVLFMLGPADEIIVNDSGGTGLTTSAG</sequence>
<name>X1MG46_9ZZZZ</name>